<feature type="transmembrane region" description="Helical" evidence="1">
    <location>
        <begin position="30"/>
        <end position="48"/>
    </location>
</feature>
<feature type="transmembrane region" description="Helical" evidence="1">
    <location>
        <begin position="156"/>
        <end position="178"/>
    </location>
</feature>
<comment type="caution">
    <text evidence="2">The sequence shown here is derived from an EMBL/GenBank/DDBJ whole genome shotgun (WGS) entry which is preliminary data.</text>
</comment>
<evidence type="ECO:0000256" key="1">
    <source>
        <dbReference type="SAM" id="Phobius"/>
    </source>
</evidence>
<feature type="transmembrane region" description="Helical" evidence="1">
    <location>
        <begin position="60"/>
        <end position="80"/>
    </location>
</feature>
<dbReference type="RefSeq" id="WP_036927449.1">
    <property type="nucleotide sequence ID" value="NZ_JRPQ01000089.1"/>
</dbReference>
<protein>
    <submittedName>
        <fullName evidence="2">Membrane protein</fullName>
    </submittedName>
</protein>
<keyword evidence="1" id="KW-0472">Membrane</keyword>
<reference evidence="2 3" key="1">
    <citation type="submission" date="2014-07" db="EMBL/GenBank/DDBJ databases">
        <authorList>
            <person name="McCorrison J."/>
            <person name="Sanka R."/>
            <person name="Torralba M."/>
            <person name="Gillis M."/>
            <person name="Haft D.H."/>
            <person name="Methe B."/>
            <person name="Sutton G."/>
            <person name="Nelson K.E."/>
        </authorList>
    </citation>
    <scope>NUCLEOTIDE SEQUENCE [LARGE SCALE GENOMIC DNA]</scope>
    <source>
        <strain evidence="2 3">S9-PR14</strain>
    </source>
</reference>
<evidence type="ECO:0000313" key="2">
    <source>
        <dbReference type="EMBL" id="KGI22082.1"/>
    </source>
</evidence>
<feature type="transmembrane region" description="Helical" evidence="1">
    <location>
        <begin position="341"/>
        <end position="363"/>
    </location>
</feature>
<dbReference type="InterPro" id="IPR036259">
    <property type="entry name" value="MFS_trans_sf"/>
</dbReference>
<dbReference type="EMBL" id="JRPQ01000089">
    <property type="protein sequence ID" value="KGI22082.1"/>
    <property type="molecule type" value="Genomic_DNA"/>
</dbReference>
<feature type="transmembrane region" description="Helical" evidence="1">
    <location>
        <begin position="113"/>
        <end position="133"/>
    </location>
</feature>
<dbReference type="SUPFAM" id="SSF103473">
    <property type="entry name" value="MFS general substrate transporter"/>
    <property type="match status" value="1"/>
</dbReference>
<sequence>MKEMSRMIFNSPLEQVTIDRLPWKWMPTLYLFKGLSYAMLLFTSLVMLKRLGYQNSEITFYIGCTMLPWMFRPVLSIFVHKGYFNKLWILATEMINVICIAAIGYTITQQSWTNYTVLLYVILMSSNVFHDIASDKYTLTSIRCQQVSLLRIFKRLVYRLALLIAVGIVCMVAGNLEVVTRLIRASWSSAYYLLSAFLFVLSIWHVCLLPRFTRSYRERDILLSDMFYACLNTSADLIRTPSSWPGVLFLVCYLLPTNLLLPVSMLFQLDLGSSGGLGLSPQEFGYAYGTVGVFGLLTGDILGIWLVHRYGLKKLLLLMALAILVPSLVFIHLSFSLPNNFTWICWCSFIQQLCYGFGSYAYLHFLVYYSEVKRFSTFMLCVALAAVAMAIPFILSGTLQMALGYRRFFMLTAFCGIATLTATLLVMSVYRKETF</sequence>
<evidence type="ECO:0000313" key="3">
    <source>
        <dbReference type="Proteomes" id="UP000029723"/>
    </source>
</evidence>
<feature type="transmembrane region" description="Helical" evidence="1">
    <location>
        <begin position="287"/>
        <end position="308"/>
    </location>
</feature>
<accession>A0A098YS33</accession>
<keyword evidence="1" id="KW-1133">Transmembrane helix</keyword>
<feature type="transmembrane region" description="Helical" evidence="1">
    <location>
        <begin position="375"/>
        <end position="396"/>
    </location>
</feature>
<dbReference type="Proteomes" id="UP000029723">
    <property type="component" value="Unassembled WGS sequence"/>
</dbReference>
<proteinExistence type="predicted"/>
<feature type="transmembrane region" description="Helical" evidence="1">
    <location>
        <begin position="408"/>
        <end position="430"/>
    </location>
</feature>
<keyword evidence="1" id="KW-0812">Transmembrane</keyword>
<feature type="transmembrane region" description="Helical" evidence="1">
    <location>
        <begin position="87"/>
        <end position="107"/>
    </location>
</feature>
<dbReference type="OrthoDB" id="1069770at2"/>
<feature type="transmembrane region" description="Helical" evidence="1">
    <location>
        <begin position="190"/>
        <end position="209"/>
    </location>
</feature>
<feature type="transmembrane region" description="Helical" evidence="1">
    <location>
        <begin position="315"/>
        <end position="335"/>
    </location>
</feature>
<feature type="transmembrane region" description="Helical" evidence="1">
    <location>
        <begin position="247"/>
        <end position="267"/>
    </location>
</feature>
<organism evidence="2 3">
    <name type="scientific">Hoylesella timonensis S9-PR14</name>
    <dbReference type="NCBI Taxonomy" id="1401062"/>
    <lineage>
        <taxon>Bacteria</taxon>
        <taxon>Pseudomonadati</taxon>
        <taxon>Bacteroidota</taxon>
        <taxon>Bacteroidia</taxon>
        <taxon>Bacteroidales</taxon>
        <taxon>Prevotellaceae</taxon>
        <taxon>Hoylesella</taxon>
    </lineage>
</organism>
<name>A0A098YS33_9BACT</name>
<dbReference type="AlphaFoldDB" id="A0A098YS33"/>
<gene>
    <name evidence="2" type="ORF">HMPREF9304_06555</name>
</gene>
<dbReference type="Gene3D" id="1.20.1250.20">
    <property type="entry name" value="MFS general substrate transporter like domains"/>
    <property type="match status" value="1"/>
</dbReference>